<dbReference type="PANTHER" id="PTHR36450">
    <property type="entry name" value="THIOREDOXIN"/>
    <property type="match status" value="1"/>
</dbReference>
<gene>
    <name evidence="2" type="ORF">ACFQNJ_04240</name>
</gene>
<dbReference type="PANTHER" id="PTHR36450:SF1">
    <property type="entry name" value="THIOREDOXIN"/>
    <property type="match status" value="1"/>
</dbReference>
<dbReference type="PIRSF" id="PIRSF037031">
    <property type="entry name" value="Redox_disulphide_2"/>
    <property type="match status" value="1"/>
</dbReference>
<comment type="caution">
    <text evidence="2">The sequence shown here is derived from an EMBL/GenBank/DDBJ whole genome shotgun (WGS) entry which is preliminary data.</text>
</comment>
<keyword evidence="3" id="KW-1185">Reference proteome</keyword>
<evidence type="ECO:0000313" key="2">
    <source>
        <dbReference type="EMBL" id="MFC7433715.1"/>
    </source>
</evidence>
<organism evidence="2 3">
    <name type="scientific">Hydrogenophaga bisanensis</name>
    <dbReference type="NCBI Taxonomy" id="439611"/>
    <lineage>
        <taxon>Bacteria</taxon>
        <taxon>Pseudomonadati</taxon>
        <taxon>Pseudomonadota</taxon>
        <taxon>Betaproteobacteria</taxon>
        <taxon>Burkholderiales</taxon>
        <taxon>Comamonadaceae</taxon>
        <taxon>Hydrogenophaga</taxon>
    </lineage>
</organism>
<protein>
    <submittedName>
        <fullName evidence="2">Thioredoxin family protein</fullName>
    </submittedName>
</protein>
<proteinExistence type="predicted"/>
<dbReference type="InterPro" id="IPR005243">
    <property type="entry name" value="THIRX-like_proc"/>
</dbReference>
<feature type="domain" description="Thioredoxin-like fold" evidence="1">
    <location>
        <begin position="3"/>
        <end position="77"/>
    </location>
</feature>
<sequence length="78" mass="8437">MLTVKILGSGCANCKKLEAVAREAATAAQLEAEFIKVTDMRQIMTYDLLSTPGLVINEKLVSSGRIPTVAEVQKWLTA</sequence>
<reference evidence="3" key="1">
    <citation type="journal article" date="2019" name="Int. J. Syst. Evol. Microbiol.">
        <title>The Global Catalogue of Microorganisms (GCM) 10K type strain sequencing project: providing services to taxonomists for standard genome sequencing and annotation.</title>
        <authorList>
            <consortium name="The Broad Institute Genomics Platform"/>
            <consortium name="The Broad Institute Genome Sequencing Center for Infectious Disease"/>
            <person name="Wu L."/>
            <person name="Ma J."/>
        </authorList>
    </citation>
    <scope>NUCLEOTIDE SEQUENCE [LARGE SCALE GENOMIC DNA]</scope>
    <source>
        <strain evidence="3">CCUG 54518</strain>
    </source>
</reference>
<dbReference type="NCBIfam" id="TIGR00412">
    <property type="entry name" value="redox_disulf_2"/>
    <property type="match status" value="1"/>
</dbReference>
<dbReference type="InterPro" id="IPR036249">
    <property type="entry name" value="Thioredoxin-like_sf"/>
</dbReference>
<dbReference type="Proteomes" id="UP001596495">
    <property type="component" value="Unassembled WGS sequence"/>
</dbReference>
<dbReference type="Gene3D" id="3.40.30.10">
    <property type="entry name" value="Glutaredoxin"/>
    <property type="match status" value="1"/>
</dbReference>
<dbReference type="InterPro" id="IPR012336">
    <property type="entry name" value="Thioredoxin-like_fold"/>
</dbReference>
<accession>A0ABW2R5L4</accession>
<evidence type="ECO:0000259" key="1">
    <source>
        <dbReference type="Pfam" id="PF13192"/>
    </source>
</evidence>
<dbReference type="SUPFAM" id="SSF52833">
    <property type="entry name" value="Thioredoxin-like"/>
    <property type="match status" value="1"/>
</dbReference>
<dbReference type="RefSeq" id="WP_382254081.1">
    <property type="nucleotide sequence ID" value="NZ_JBHTBX010000002.1"/>
</dbReference>
<evidence type="ECO:0000313" key="3">
    <source>
        <dbReference type="Proteomes" id="UP001596495"/>
    </source>
</evidence>
<dbReference type="EMBL" id="JBHTBX010000002">
    <property type="protein sequence ID" value="MFC7433715.1"/>
    <property type="molecule type" value="Genomic_DNA"/>
</dbReference>
<dbReference type="Pfam" id="PF13192">
    <property type="entry name" value="Thioredoxin_3"/>
    <property type="match status" value="1"/>
</dbReference>
<name>A0ABW2R5L4_9BURK</name>